<protein>
    <submittedName>
        <fullName evidence="3">Transposase, IS30 family</fullName>
    </submittedName>
</protein>
<accession>S3J8B8</accession>
<dbReference type="GO" id="GO:0003676">
    <property type="term" value="F:nucleic acid binding"/>
    <property type="evidence" value="ECO:0007669"/>
    <property type="project" value="InterPro"/>
</dbReference>
<dbReference type="AlphaFoldDB" id="S3J8B8"/>
<dbReference type="EMBL" id="ASZQ01000198">
    <property type="protein sequence ID" value="EPF22003.1"/>
    <property type="molecule type" value="Genomic_DNA"/>
</dbReference>
<evidence type="ECO:0000313" key="3">
    <source>
        <dbReference type="EMBL" id="EPF22003.1"/>
    </source>
</evidence>
<dbReference type="Pfam" id="PF13936">
    <property type="entry name" value="HTH_38"/>
    <property type="match status" value="1"/>
</dbReference>
<dbReference type="InterPro" id="IPR025246">
    <property type="entry name" value="IS30-like_HTH"/>
</dbReference>
<evidence type="ECO:0000313" key="4">
    <source>
        <dbReference type="Proteomes" id="UP000014617"/>
    </source>
</evidence>
<dbReference type="GO" id="GO:0032196">
    <property type="term" value="P:transposition"/>
    <property type="evidence" value="ECO:0007669"/>
    <property type="project" value="TreeGrafter"/>
</dbReference>
<dbReference type="RefSeq" id="WP_016515580.1">
    <property type="nucleotide sequence ID" value="NZ_ASZQ01000198.1"/>
</dbReference>
<dbReference type="PANTHER" id="PTHR10948">
    <property type="entry name" value="TRANSPOSASE"/>
    <property type="match status" value="1"/>
</dbReference>
<feature type="domain" description="Transposase IS30-like HTH" evidence="2">
    <location>
        <begin position="2"/>
        <end position="46"/>
    </location>
</feature>
<comment type="caution">
    <text evidence="3">The sequence shown here is derived from an EMBL/GenBank/DDBJ whole genome shotgun (WGS) entry which is preliminary data.</text>
</comment>
<gene>
    <name evidence="3" type="ORF">MAESPC_02180</name>
</gene>
<dbReference type="Gene3D" id="3.30.420.10">
    <property type="entry name" value="Ribonuclease H-like superfamily/Ribonuclease H"/>
    <property type="match status" value="1"/>
</dbReference>
<dbReference type="GO" id="GO:0005829">
    <property type="term" value="C:cytosol"/>
    <property type="evidence" value="ECO:0007669"/>
    <property type="project" value="TreeGrafter"/>
</dbReference>
<dbReference type="PANTHER" id="PTHR10948:SF23">
    <property type="entry name" value="TRANSPOSASE INSI FOR INSERTION SEQUENCE ELEMENT IS30A-RELATED"/>
    <property type="match status" value="1"/>
</dbReference>
<dbReference type="GO" id="GO:0006310">
    <property type="term" value="P:DNA recombination"/>
    <property type="evidence" value="ECO:0007669"/>
    <property type="project" value="UniProtKB-KW"/>
</dbReference>
<keyword evidence="1" id="KW-0233">DNA recombination</keyword>
<proteinExistence type="predicted"/>
<dbReference type="NCBIfam" id="NF033563">
    <property type="entry name" value="transpos_IS30"/>
    <property type="match status" value="1"/>
</dbReference>
<evidence type="ECO:0000256" key="1">
    <source>
        <dbReference type="ARBA" id="ARBA00023172"/>
    </source>
</evidence>
<organism evidence="3 4">
    <name type="scientific">Microcystis aeruginosa SPC777</name>
    <dbReference type="NCBI Taxonomy" id="482300"/>
    <lineage>
        <taxon>Bacteria</taxon>
        <taxon>Bacillati</taxon>
        <taxon>Cyanobacteriota</taxon>
        <taxon>Cyanophyceae</taxon>
        <taxon>Oscillatoriophycideae</taxon>
        <taxon>Chroococcales</taxon>
        <taxon>Microcystaceae</taxon>
        <taxon>Microcystis</taxon>
    </lineage>
</organism>
<reference evidence="3 4" key="1">
    <citation type="journal article" date="2013" name="Genome Announc.">
        <title>Draft Genome Sequence of the Brazilian Toxic Bloom-Forming Cyanobacterium Microcystis aeruginosa Strain SPC777.</title>
        <authorList>
            <person name="Fiore M.F."/>
            <person name="Alvarenga D.O."/>
            <person name="Varani A.M."/>
            <person name="Hoff-Risseti C."/>
            <person name="Crespim E."/>
            <person name="Ramos R.T."/>
            <person name="Silva A."/>
            <person name="Schaker P.D."/>
            <person name="Heck K."/>
            <person name="Rigonato J."/>
            <person name="Schneider M.P."/>
        </authorList>
    </citation>
    <scope>NUCLEOTIDE SEQUENCE [LARGE SCALE GENOMIC DNA]</scope>
    <source>
        <strain evidence="4">SPC 777</strain>
    </source>
</reference>
<name>S3J8B8_MICAE</name>
<dbReference type="InterPro" id="IPR051917">
    <property type="entry name" value="Transposase-Integrase"/>
</dbReference>
<sequence>MSHQHLNIEQRNLLYQLSQEGNLSQRQMAVWLGCHQSTISRELKRNQSSLGYYLPDTAQAESETRRKNAKQPFKNVSESALELVKEGLKDYHSPEQIAGRLKRASQESLSHETIYQMIYQNYHGCGEYQKYLRRGLCQRKSRGGAKSKRGGIPGRVDISERPVIADQKTEIGHWESDTMIGGNHLGVLVTHVDKASKFLVAGLAKNKTAAEIKRVPEKLFQEIHPDKRKTITGDNGKGILWTSRVESETRSRFLFCYSLSFVGEGIKRAYQWTVKTIFPQGNEF</sequence>
<dbReference type="InterPro" id="IPR036397">
    <property type="entry name" value="RNaseH_sf"/>
</dbReference>
<dbReference type="InterPro" id="IPR053392">
    <property type="entry name" value="Transposase_IS30-like"/>
</dbReference>
<dbReference type="GO" id="GO:0004803">
    <property type="term" value="F:transposase activity"/>
    <property type="evidence" value="ECO:0007669"/>
    <property type="project" value="TreeGrafter"/>
</dbReference>
<evidence type="ECO:0000259" key="2">
    <source>
        <dbReference type="Pfam" id="PF13936"/>
    </source>
</evidence>
<dbReference type="PATRIC" id="fig|482300.6.peg.2424"/>
<dbReference type="Proteomes" id="UP000014617">
    <property type="component" value="Unassembled WGS sequence"/>
</dbReference>